<evidence type="ECO:0000313" key="3">
    <source>
        <dbReference type="Proteomes" id="UP001602013"/>
    </source>
</evidence>
<reference evidence="2 3" key="1">
    <citation type="submission" date="2024-10" db="EMBL/GenBank/DDBJ databases">
        <title>The Natural Products Discovery Center: Release of the First 8490 Sequenced Strains for Exploring Actinobacteria Biosynthetic Diversity.</title>
        <authorList>
            <person name="Kalkreuter E."/>
            <person name="Kautsar S.A."/>
            <person name="Yang D."/>
            <person name="Bader C.D."/>
            <person name="Teijaro C.N."/>
            <person name="Fluegel L."/>
            <person name="Davis C.M."/>
            <person name="Simpson J.R."/>
            <person name="Lauterbach L."/>
            <person name="Steele A.D."/>
            <person name="Gui C."/>
            <person name="Meng S."/>
            <person name="Li G."/>
            <person name="Viehrig K."/>
            <person name="Ye F."/>
            <person name="Su P."/>
            <person name="Kiefer A.F."/>
            <person name="Nichols A."/>
            <person name="Cepeda A.J."/>
            <person name="Yan W."/>
            <person name="Fan B."/>
            <person name="Jiang Y."/>
            <person name="Adhikari A."/>
            <person name="Zheng C.-J."/>
            <person name="Schuster L."/>
            <person name="Cowan T.M."/>
            <person name="Smanski M.J."/>
            <person name="Chevrette M.G."/>
            <person name="De Carvalho L.P.S."/>
            <person name="Shen B."/>
        </authorList>
    </citation>
    <scope>NUCLEOTIDE SEQUENCE [LARGE SCALE GENOMIC DNA]</scope>
    <source>
        <strain evidence="2 3">NPDC002173</strain>
    </source>
</reference>
<gene>
    <name evidence="2" type="ORF">ACFYXI_11285</name>
</gene>
<keyword evidence="1" id="KW-1133">Transmembrane helix</keyword>
<proteinExistence type="predicted"/>
<keyword evidence="3" id="KW-1185">Reference proteome</keyword>
<protein>
    <submittedName>
        <fullName evidence="2">Uncharacterized protein</fullName>
    </submittedName>
</protein>
<keyword evidence="1" id="KW-0472">Membrane</keyword>
<name>A0ABW6SMF7_9ACTN</name>
<keyword evidence="1" id="KW-0812">Transmembrane</keyword>
<accession>A0ABW6SMF7</accession>
<sequence length="43" mass="4733">MAVLRSGSGATELWGVRAPMWLGALILAVNWVPILFSPLRREP</sequence>
<evidence type="ECO:0000256" key="1">
    <source>
        <dbReference type="SAM" id="Phobius"/>
    </source>
</evidence>
<organism evidence="2 3">
    <name type="scientific">Microtetraspora malaysiensis</name>
    <dbReference type="NCBI Taxonomy" id="161358"/>
    <lineage>
        <taxon>Bacteria</taxon>
        <taxon>Bacillati</taxon>
        <taxon>Actinomycetota</taxon>
        <taxon>Actinomycetes</taxon>
        <taxon>Streptosporangiales</taxon>
        <taxon>Streptosporangiaceae</taxon>
        <taxon>Microtetraspora</taxon>
    </lineage>
</organism>
<dbReference type="EMBL" id="JBIASD010000006">
    <property type="protein sequence ID" value="MFF3666166.1"/>
    <property type="molecule type" value="Genomic_DNA"/>
</dbReference>
<comment type="caution">
    <text evidence="2">The sequence shown here is derived from an EMBL/GenBank/DDBJ whole genome shotgun (WGS) entry which is preliminary data.</text>
</comment>
<dbReference type="Proteomes" id="UP001602013">
    <property type="component" value="Unassembled WGS sequence"/>
</dbReference>
<evidence type="ECO:0000313" key="2">
    <source>
        <dbReference type="EMBL" id="MFF3666166.1"/>
    </source>
</evidence>
<dbReference type="RefSeq" id="WP_387410530.1">
    <property type="nucleotide sequence ID" value="NZ_JBIASD010000006.1"/>
</dbReference>
<feature type="transmembrane region" description="Helical" evidence="1">
    <location>
        <begin position="20"/>
        <end position="39"/>
    </location>
</feature>